<evidence type="ECO:0000313" key="7">
    <source>
        <dbReference type="Proteomes" id="UP000199203"/>
    </source>
</evidence>
<organism evidence="6 7">
    <name type="scientific">Epilithonimonas hungarica</name>
    <dbReference type="NCBI Taxonomy" id="454006"/>
    <lineage>
        <taxon>Bacteria</taxon>
        <taxon>Pseudomonadati</taxon>
        <taxon>Bacteroidota</taxon>
        <taxon>Flavobacteriia</taxon>
        <taxon>Flavobacteriales</taxon>
        <taxon>Weeksellaceae</taxon>
        <taxon>Chryseobacterium group</taxon>
        <taxon>Epilithonimonas</taxon>
    </lineage>
</organism>
<keyword evidence="7" id="KW-1185">Reference proteome</keyword>
<dbReference type="Proteomes" id="UP000199203">
    <property type="component" value="Unassembled WGS sequence"/>
</dbReference>
<dbReference type="InterPro" id="IPR007197">
    <property type="entry name" value="rSAM"/>
</dbReference>
<sequence>MLKFIDHNIVFQEVPNEISLAINISNCPLRCKSCHSPQLQEDIGIFLTEDIILNIIEKYDKAITCICFMGGDSEPSEIENLAVFVKSIDPNLKIAWYSGKQKLPKAFQLKYFNFIKLGPYKEKYGGLGSPDTNQSFYKIIDDELIDMTFLFRKERI</sequence>
<name>A0A1G7J3B9_9FLAO</name>
<comment type="cofactor">
    <cofactor evidence="1">
        <name>[4Fe-4S] cluster</name>
        <dbReference type="ChEBI" id="CHEBI:49883"/>
    </cofactor>
</comment>
<keyword evidence="3" id="KW-0479">Metal-binding</keyword>
<dbReference type="STRING" id="454006.SAMN05421825_1259"/>
<dbReference type="SUPFAM" id="SSF102114">
    <property type="entry name" value="Radical SAM enzymes"/>
    <property type="match status" value="1"/>
</dbReference>
<gene>
    <name evidence="6" type="ORF">SAMN05421825_1259</name>
</gene>
<dbReference type="GO" id="GO:0046872">
    <property type="term" value="F:metal ion binding"/>
    <property type="evidence" value="ECO:0007669"/>
    <property type="project" value="UniProtKB-KW"/>
</dbReference>
<evidence type="ECO:0000256" key="1">
    <source>
        <dbReference type="ARBA" id="ARBA00001966"/>
    </source>
</evidence>
<dbReference type="AlphaFoldDB" id="A0A1G7J3B9"/>
<dbReference type="EMBL" id="FNBH01000001">
    <property type="protein sequence ID" value="SDF19009.1"/>
    <property type="molecule type" value="Genomic_DNA"/>
</dbReference>
<keyword evidence="4" id="KW-0408">Iron</keyword>
<proteinExistence type="predicted"/>
<evidence type="ECO:0000256" key="3">
    <source>
        <dbReference type="ARBA" id="ARBA00022723"/>
    </source>
</evidence>
<dbReference type="InterPro" id="IPR014191">
    <property type="entry name" value="Anaer_RNR_activator"/>
</dbReference>
<dbReference type="OrthoDB" id="9782387at2"/>
<keyword evidence="2" id="KW-0949">S-adenosyl-L-methionine</keyword>
<dbReference type="InterPro" id="IPR013785">
    <property type="entry name" value="Aldolase_TIM"/>
</dbReference>
<dbReference type="SFLD" id="SFLDS00029">
    <property type="entry name" value="Radical_SAM"/>
    <property type="match status" value="1"/>
</dbReference>
<evidence type="ECO:0000256" key="5">
    <source>
        <dbReference type="ARBA" id="ARBA00023014"/>
    </source>
</evidence>
<dbReference type="Pfam" id="PF13353">
    <property type="entry name" value="Fer4_12"/>
    <property type="match status" value="1"/>
</dbReference>
<keyword evidence="5" id="KW-0411">Iron-sulfur</keyword>
<accession>A0A1G7J3B9</accession>
<dbReference type="NCBIfam" id="TIGR02826">
    <property type="entry name" value="RNR_activ_nrdG3"/>
    <property type="match status" value="1"/>
</dbReference>
<evidence type="ECO:0000313" key="6">
    <source>
        <dbReference type="EMBL" id="SDF19009.1"/>
    </source>
</evidence>
<dbReference type="GO" id="GO:0003824">
    <property type="term" value="F:catalytic activity"/>
    <property type="evidence" value="ECO:0007669"/>
    <property type="project" value="InterPro"/>
</dbReference>
<dbReference type="Gene3D" id="3.20.20.70">
    <property type="entry name" value="Aldolase class I"/>
    <property type="match status" value="1"/>
</dbReference>
<evidence type="ECO:0000256" key="2">
    <source>
        <dbReference type="ARBA" id="ARBA00022691"/>
    </source>
</evidence>
<dbReference type="InterPro" id="IPR058240">
    <property type="entry name" value="rSAM_sf"/>
</dbReference>
<dbReference type="RefSeq" id="WP_089872295.1">
    <property type="nucleotide sequence ID" value="NZ_FNBH01000001.1"/>
</dbReference>
<evidence type="ECO:0000256" key="4">
    <source>
        <dbReference type="ARBA" id="ARBA00023004"/>
    </source>
</evidence>
<reference evidence="7" key="1">
    <citation type="submission" date="2016-10" db="EMBL/GenBank/DDBJ databases">
        <authorList>
            <person name="Varghese N."/>
            <person name="Submissions S."/>
        </authorList>
    </citation>
    <scope>NUCLEOTIDE SEQUENCE [LARGE SCALE GENOMIC DNA]</scope>
    <source>
        <strain evidence="7">DSM 19684</strain>
    </source>
</reference>
<protein>
    <submittedName>
        <fullName evidence="6">Anaerobic ribonucleoside-triphosphate reductase activating protein</fullName>
    </submittedName>
</protein>
<dbReference type="GO" id="GO:0051536">
    <property type="term" value="F:iron-sulfur cluster binding"/>
    <property type="evidence" value="ECO:0007669"/>
    <property type="project" value="UniProtKB-KW"/>
</dbReference>